<dbReference type="EMBL" id="JBJJXI010000062">
    <property type="protein sequence ID" value="KAL3397680.1"/>
    <property type="molecule type" value="Genomic_DNA"/>
</dbReference>
<dbReference type="CDD" id="cd09274">
    <property type="entry name" value="RNase_HI_RT_Ty3"/>
    <property type="match status" value="1"/>
</dbReference>
<keyword evidence="4" id="KW-0695">RNA-directed DNA polymerase</keyword>
<dbReference type="Proteomes" id="UP001627154">
    <property type="component" value="Unassembled WGS sequence"/>
</dbReference>
<dbReference type="PANTHER" id="PTHR37984">
    <property type="entry name" value="PROTEIN CBG26694"/>
    <property type="match status" value="1"/>
</dbReference>
<dbReference type="GO" id="GO:0003964">
    <property type="term" value="F:RNA-directed DNA polymerase activity"/>
    <property type="evidence" value="ECO:0007669"/>
    <property type="project" value="UniProtKB-KW"/>
</dbReference>
<dbReference type="InterPro" id="IPR000477">
    <property type="entry name" value="RT_dom"/>
</dbReference>
<keyword evidence="1" id="KW-0808">Transferase</keyword>
<organism evidence="8 9">
    <name type="scientific">Trichogramma kaykai</name>
    <dbReference type="NCBI Taxonomy" id="54128"/>
    <lineage>
        <taxon>Eukaryota</taxon>
        <taxon>Metazoa</taxon>
        <taxon>Ecdysozoa</taxon>
        <taxon>Arthropoda</taxon>
        <taxon>Hexapoda</taxon>
        <taxon>Insecta</taxon>
        <taxon>Pterygota</taxon>
        <taxon>Neoptera</taxon>
        <taxon>Endopterygota</taxon>
        <taxon>Hymenoptera</taxon>
        <taxon>Apocrita</taxon>
        <taxon>Proctotrupomorpha</taxon>
        <taxon>Chalcidoidea</taxon>
        <taxon>Trichogrammatidae</taxon>
        <taxon>Trichogramma</taxon>
    </lineage>
</organism>
<evidence type="ECO:0000256" key="2">
    <source>
        <dbReference type="ARBA" id="ARBA00022722"/>
    </source>
</evidence>
<evidence type="ECO:0000313" key="9">
    <source>
        <dbReference type="Proteomes" id="UP001627154"/>
    </source>
</evidence>
<evidence type="ECO:0000256" key="1">
    <source>
        <dbReference type="ARBA" id="ARBA00022695"/>
    </source>
</evidence>
<dbReference type="InterPro" id="IPR043128">
    <property type="entry name" value="Rev_trsase/Diguanyl_cyclase"/>
</dbReference>
<feature type="region of interest" description="Disordered" evidence="6">
    <location>
        <begin position="597"/>
        <end position="645"/>
    </location>
</feature>
<evidence type="ECO:0000256" key="6">
    <source>
        <dbReference type="SAM" id="MobiDB-lite"/>
    </source>
</evidence>
<feature type="region of interest" description="Disordered" evidence="6">
    <location>
        <begin position="1732"/>
        <end position="1797"/>
    </location>
</feature>
<keyword evidence="3" id="KW-0378">Hydrolase</keyword>
<dbReference type="PROSITE" id="PS50878">
    <property type="entry name" value="RT_POL"/>
    <property type="match status" value="1"/>
</dbReference>
<keyword evidence="9" id="KW-1185">Reference proteome</keyword>
<feature type="compositionally biased region" description="Polar residues" evidence="6">
    <location>
        <begin position="14"/>
        <end position="24"/>
    </location>
</feature>
<dbReference type="Pfam" id="PF00078">
    <property type="entry name" value="RVT_1"/>
    <property type="match status" value="1"/>
</dbReference>
<dbReference type="FunFam" id="3.30.70.270:FF:000026">
    <property type="entry name" value="Transposon Ty3-G Gag-Pol polyprotein"/>
    <property type="match status" value="1"/>
</dbReference>
<dbReference type="PANTHER" id="PTHR37984:SF5">
    <property type="entry name" value="PROTEIN NYNRIN-LIKE"/>
    <property type="match status" value="1"/>
</dbReference>
<keyword evidence="5" id="KW-0511">Multifunctional enzyme</keyword>
<evidence type="ECO:0000259" key="7">
    <source>
        <dbReference type="PROSITE" id="PS50878"/>
    </source>
</evidence>
<dbReference type="InterPro" id="IPR043502">
    <property type="entry name" value="DNA/RNA_pol_sf"/>
</dbReference>
<feature type="compositionally biased region" description="Basic and acidic residues" evidence="6">
    <location>
        <begin position="25"/>
        <end position="35"/>
    </location>
</feature>
<dbReference type="Gene3D" id="3.30.70.270">
    <property type="match status" value="2"/>
</dbReference>
<evidence type="ECO:0000256" key="5">
    <source>
        <dbReference type="ARBA" id="ARBA00023268"/>
    </source>
</evidence>
<dbReference type="Gene3D" id="3.10.10.10">
    <property type="entry name" value="HIV Type 1 Reverse Transcriptase, subunit A, domain 1"/>
    <property type="match status" value="1"/>
</dbReference>
<dbReference type="CDD" id="cd01647">
    <property type="entry name" value="RT_LTR"/>
    <property type="match status" value="1"/>
</dbReference>
<dbReference type="SUPFAM" id="SSF56672">
    <property type="entry name" value="DNA/RNA polymerases"/>
    <property type="match status" value="1"/>
</dbReference>
<evidence type="ECO:0000256" key="3">
    <source>
        <dbReference type="ARBA" id="ARBA00022759"/>
    </source>
</evidence>
<reference evidence="8 9" key="1">
    <citation type="journal article" date="2024" name="bioRxiv">
        <title>A reference genome for Trichogramma kaykai: A tiny desert-dwelling parasitoid wasp with competing sex-ratio distorters.</title>
        <authorList>
            <person name="Culotta J."/>
            <person name="Lindsey A.R."/>
        </authorList>
    </citation>
    <scope>NUCLEOTIDE SEQUENCE [LARGE SCALE GENOMIC DNA]</scope>
    <source>
        <strain evidence="8 9">KSX58</strain>
    </source>
</reference>
<feature type="region of interest" description="Disordered" evidence="6">
    <location>
        <begin position="12"/>
        <end position="35"/>
    </location>
</feature>
<comment type="caution">
    <text evidence="8">The sequence shown here is derived from an EMBL/GenBank/DDBJ whole genome shotgun (WGS) entry which is preliminary data.</text>
</comment>
<name>A0ABD2WY00_9HYME</name>
<dbReference type="FunFam" id="3.10.20.370:FF:000001">
    <property type="entry name" value="Retrovirus-related Pol polyprotein from transposon 17.6-like protein"/>
    <property type="match status" value="1"/>
</dbReference>
<dbReference type="Pfam" id="PF17919">
    <property type="entry name" value="RT_RNaseH_2"/>
    <property type="match status" value="1"/>
</dbReference>
<dbReference type="GO" id="GO:0004519">
    <property type="term" value="F:endonuclease activity"/>
    <property type="evidence" value="ECO:0007669"/>
    <property type="project" value="UniProtKB-KW"/>
</dbReference>
<keyword evidence="3" id="KW-0255">Endonuclease</keyword>
<sequence>MINELYEIYRARQESNAGVPQEQTKGIEESKKTEDSIEVIENDEMAKFYEKTELEEIKHLICGKISEDYDKKDKKLSNLKQSHNTISWQNGATTRVQEKSEVIQAHVSKRQSDKTFENIEESDSKTSLEAVAPTKVLCEQIEEDSKITEVNAKGASPSICKGNKADVAIEKLKNKKVAKMYEEEIDNRDEIMKNVNDDCIPKSADKKGNKRYRLVVDFRALNEKTIPDRYPLPNILDIIDQVGGAKYFSTLDLSNGFYQCLLREEDKHKTAFSTSFGLFHFKRLPMGCTNAPATFQRAMDNAFRGMQQKDIFLYLDDAVIYGKTIEEHNDKLRRFFERARKHNLKLQPEKCVFCKTEVLYLGHILNSKGVQCDPKKLDAIKKFPTPKTVKNVRQFLGLAGYYRRFIRNFAGIAKPLSELTKKSIDFEWTEECEKAINILKEKLCEQPILQIANPKLPYVVTCDASAFAIGGFLAQTKDKIDMPIGFVSRTLNDAERKYDTYSREALAIVFTISKFKPYLMGNRFTVYTDHKPLLYFRNSTDPNSRVSRYQFKLSCYDFEIKYKEGSTNVVADCLSRNPIVESINTIETRPRRATANPVNYKLTRTYTKKKESSEERNTKDETVPKDTEEKASEKDNEGQPYNANDIISELNPKKMIRIIVWTTFLLGAATMQITKQTVNPGILFHKLGKVKYYEAIRIASVIMLPAPEYQRYESNTTIALKGTKRNDTLKKEYEDMINNWVATQKVLPMEEDFKELSERETGIYIDHFYNDLTEDFNFDEDLQLVMLDSEIEEEWTKVTTQLDSVFYKYTQAQNKSEGTKVTNLLNKIFRIEKDRMTLALRFKKLMNDVKDYHIPSDLLTPEQYTRIRSHLGGKYSIEGLPTLNTQTTINRVASIRHNIDKNVLLVEIQIPLEKEAAANIWEMTTYPVEQKWAKGVSAEIIKCGRFLLEKDNNYQCLKEGELGACYKTYAFICPEGFVDLKPNRTCESRFFENTMKDPTDSCTINLSRGLEETIIEYEVETGFEKIFFFNMPYAKEISLMCGDTTTYHTLNNTGITHTSPKCLMTNDRTIPKATSVESPILPNLNLELSNFREALLLEECAQIFKDNSYGIFRESIIKCPIVKLNHMHLFIIIALLATIKESKSIYGYDCGTQLTNLTVISLIDVGKCKDEQPEVKTNKIRAQLVQTNDYGLVTVKECKIMIKRTVFSCGMHSHISLVANGEIQYYKEVTRDECDALHMSGTYTYQGTKIADIPRNGSKSEPMTFAGWVGPDKSCKGESKYVDAYGIFNDVVVTGWMDIELKDYSAKVNLEANKVQLISGTTCSASRKTCIGGDGSTAFWSSVDNGECGHEKYSVIYDGYVDKVEDIGENNVIYTLETEDYAFALAKKYEEEECGIIMIHTEHPRLIIVENGGINPKLRKTEIAAQNIDQFAYTNAKFLYIEKHLKGQLKEMYYKIMKSKCELERQVLENTLSIATTQPAEVARKIMKENGFTGVVAAEVMHIIKCLRVEVHIRRTNECYEQLPVTHGNESLFLSPRTRILVGNGKQITCEGRLPSMFKIGEQWFRSLPEIIDAPQPEILSPTEMPKWQYITPESLAIGGIYSEKDTRKLRDLIVFPLEKGAVLNKILRGATGQEVKTDGISISPFLSEKVLEEIAANTWNKVWNGFIRFGTASAGILGIVMLFKLIKLLVDTAIHSYALYSLYGFSIHLIGALWDSVTHLLMHLGQQRQHREHRAARNDTNYDPSAPDEQETTEMIKKENNLNIEMEAVRRPAPPIPSRQIYPQLKEQDEEVRNKT</sequence>
<dbReference type="InterPro" id="IPR050951">
    <property type="entry name" value="Retrovirus_Pol_polyprotein"/>
</dbReference>
<proteinExistence type="predicted"/>
<protein>
    <recommendedName>
        <fullName evidence="7">Reverse transcriptase domain-containing protein</fullName>
    </recommendedName>
</protein>
<gene>
    <name evidence="8" type="ORF">TKK_008762</name>
</gene>
<keyword evidence="1" id="KW-0548">Nucleotidyltransferase</keyword>
<evidence type="ECO:0000256" key="4">
    <source>
        <dbReference type="ARBA" id="ARBA00022918"/>
    </source>
</evidence>
<evidence type="ECO:0000313" key="8">
    <source>
        <dbReference type="EMBL" id="KAL3397680.1"/>
    </source>
</evidence>
<feature type="compositionally biased region" description="Basic and acidic residues" evidence="6">
    <location>
        <begin position="608"/>
        <end position="637"/>
    </location>
</feature>
<feature type="domain" description="Reverse transcriptase" evidence="7">
    <location>
        <begin position="181"/>
        <end position="365"/>
    </location>
</feature>
<keyword evidence="2" id="KW-0540">Nuclease</keyword>
<dbReference type="InterPro" id="IPR041577">
    <property type="entry name" value="RT_RNaseH_2"/>
</dbReference>
<accession>A0ABD2WY00</accession>
<dbReference type="Pfam" id="PF24664">
    <property type="entry name" value="Monjiviricetes_fusion"/>
    <property type="match status" value="1"/>
</dbReference>